<dbReference type="GeneID" id="28766544"/>
<accession>A0A177CAR1</accession>
<dbReference type="InParanoid" id="A0A177CAR1"/>
<dbReference type="EMBL" id="KV441554">
    <property type="protein sequence ID" value="OAG03878.1"/>
    <property type="molecule type" value="Genomic_DNA"/>
</dbReference>
<dbReference type="PANTHER" id="PTHR37540:SF10">
    <property type="entry name" value="SIGMA-70 REGION 2 FAMILY PROTEIN"/>
    <property type="match status" value="1"/>
</dbReference>
<protein>
    <submittedName>
        <fullName evidence="1">Uncharacterized protein</fullName>
    </submittedName>
</protein>
<dbReference type="OrthoDB" id="4159781at2759"/>
<organism evidence="1 2">
    <name type="scientific">Paraphaeosphaeria sporulosa</name>
    <dbReference type="NCBI Taxonomy" id="1460663"/>
    <lineage>
        <taxon>Eukaryota</taxon>
        <taxon>Fungi</taxon>
        <taxon>Dikarya</taxon>
        <taxon>Ascomycota</taxon>
        <taxon>Pezizomycotina</taxon>
        <taxon>Dothideomycetes</taxon>
        <taxon>Pleosporomycetidae</taxon>
        <taxon>Pleosporales</taxon>
        <taxon>Massarineae</taxon>
        <taxon>Didymosphaeriaceae</taxon>
        <taxon>Paraphaeosphaeria</taxon>
    </lineage>
</organism>
<dbReference type="RefSeq" id="XP_018034243.1">
    <property type="nucleotide sequence ID" value="XM_018183058.1"/>
</dbReference>
<evidence type="ECO:0000313" key="2">
    <source>
        <dbReference type="Proteomes" id="UP000077069"/>
    </source>
</evidence>
<dbReference type="Proteomes" id="UP000077069">
    <property type="component" value="Unassembled WGS sequence"/>
</dbReference>
<name>A0A177CAR1_9PLEO</name>
<reference evidence="1 2" key="1">
    <citation type="submission" date="2016-05" db="EMBL/GenBank/DDBJ databases">
        <title>Comparative analysis of secretome profiles of manganese(II)-oxidizing ascomycete fungi.</title>
        <authorList>
            <consortium name="DOE Joint Genome Institute"/>
            <person name="Zeiner C.A."/>
            <person name="Purvine S.O."/>
            <person name="Zink E.M."/>
            <person name="Wu S."/>
            <person name="Pasa-Tolic L."/>
            <person name="Chaput D.L."/>
            <person name="Haridas S."/>
            <person name="Grigoriev I.V."/>
            <person name="Santelli C.M."/>
            <person name="Hansel C.M."/>
        </authorList>
    </citation>
    <scope>NUCLEOTIDE SEQUENCE [LARGE SCALE GENOMIC DNA]</scope>
    <source>
        <strain evidence="1 2">AP3s5-JAC2a</strain>
    </source>
</reference>
<sequence>MAMYENLRGSDQVITHERGLGQMFDMRGGIEKFMSEKGFYIGNYAMLVDMMHSACSNKQPLFTEVKRPILRDPHVGMRKQYFPHSPLRVANNPGFNATVSIEELRSSLDVLRDAFDGLEMLCIEVFDPNTATTEGLRFRHRRDKFWTRLQARDISETEPNELTTEGKVKEAIRLTGTIHCCAVVSQIQHDDELNMQYVLRLHEVLKKLQLDFWKTAPYLYLWILLTGGAACSRLPEPRAYFVSEIARVGMSIGFFDWQPFTQSINNFLWLQEFLRKRTKR</sequence>
<dbReference type="AlphaFoldDB" id="A0A177CAR1"/>
<dbReference type="PANTHER" id="PTHR37540">
    <property type="entry name" value="TRANSCRIPTION FACTOR (ACR-2), PUTATIVE-RELATED-RELATED"/>
    <property type="match status" value="1"/>
</dbReference>
<gene>
    <name evidence="1" type="ORF">CC84DRAFT_1219133</name>
</gene>
<evidence type="ECO:0000313" key="1">
    <source>
        <dbReference type="EMBL" id="OAG03878.1"/>
    </source>
</evidence>
<proteinExistence type="predicted"/>
<keyword evidence="2" id="KW-1185">Reference proteome</keyword>